<keyword evidence="1" id="KW-0472">Membrane</keyword>
<feature type="transmembrane region" description="Helical" evidence="1">
    <location>
        <begin position="12"/>
        <end position="39"/>
    </location>
</feature>
<accession>A0A2P2INV9</accession>
<keyword evidence="1" id="KW-1133">Transmembrane helix</keyword>
<evidence type="ECO:0000313" key="2">
    <source>
        <dbReference type="EMBL" id="MBW82914.1"/>
    </source>
</evidence>
<sequence length="47" mass="5242">MKRKDSCSQPLLKFAIKVFSVIGVIFVVKISILPVLAIVNSVNKHNF</sequence>
<dbReference type="AlphaFoldDB" id="A0A2P2INV9"/>
<protein>
    <submittedName>
        <fullName evidence="2">Uncharacterized protein</fullName>
    </submittedName>
</protein>
<proteinExistence type="predicted"/>
<reference evidence="2" key="1">
    <citation type="submission" date="2018-02" db="EMBL/GenBank/DDBJ databases">
        <title>Rhizophora mucronata_Transcriptome.</title>
        <authorList>
            <person name="Meera S.P."/>
            <person name="Sreeshan A."/>
            <person name="Augustine A."/>
        </authorList>
    </citation>
    <scope>NUCLEOTIDE SEQUENCE</scope>
    <source>
        <tissue evidence="2">Leaf</tissue>
    </source>
</reference>
<name>A0A2P2INV9_RHIMU</name>
<organism evidence="2">
    <name type="scientific">Rhizophora mucronata</name>
    <name type="common">Asiatic mangrove</name>
    <dbReference type="NCBI Taxonomy" id="61149"/>
    <lineage>
        <taxon>Eukaryota</taxon>
        <taxon>Viridiplantae</taxon>
        <taxon>Streptophyta</taxon>
        <taxon>Embryophyta</taxon>
        <taxon>Tracheophyta</taxon>
        <taxon>Spermatophyta</taxon>
        <taxon>Magnoliopsida</taxon>
        <taxon>eudicotyledons</taxon>
        <taxon>Gunneridae</taxon>
        <taxon>Pentapetalae</taxon>
        <taxon>rosids</taxon>
        <taxon>fabids</taxon>
        <taxon>Malpighiales</taxon>
        <taxon>Rhizophoraceae</taxon>
        <taxon>Rhizophora</taxon>
    </lineage>
</organism>
<dbReference type="EMBL" id="GGEC01002431">
    <property type="protein sequence ID" value="MBW82914.1"/>
    <property type="molecule type" value="Transcribed_RNA"/>
</dbReference>
<evidence type="ECO:0000256" key="1">
    <source>
        <dbReference type="SAM" id="Phobius"/>
    </source>
</evidence>
<keyword evidence="1" id="KW-0812">Transmembrane</keyword>